<evidence type="ECO:0000313" key="2">
    <source>
        <dbReference type="Proteomes" id="UP000828941"/>
    </source>
</evidence>
<evidence type="ECO:0000313" key="1">
    <source>
        <dbReference type="EMBL" id="KAI4357630.1"/>
    </source>
</evidence>
<comment type="caution">
    <text evidence="1">The sequence shown here is derived from an EMBL/GenBank/DDBJ whole genome shotgun (WGS) entry which is preliminary data.</text>
</comment>
<reference evidence="1 2" key="1">
    <citation type="journal article" date="2022" name="DNA Res.">
        <title>Chromosomal-level genome assembly of the orchid tree Bauhinia variegata (Leguminosae; Cercidoideae) supports the allotetraploid origin hypothesis of Bauhinia.</title>
        <authorList>
            <person name="Zhong Y."/>
            <person name="Chen Y."/>
            <person name="Zheng D."/>
            <person name="Pang J."/>
            <person name="Liu Y."/>
            <person name="Luo S."/>
            <person name="Meng S."/>
            <person name="Qian L."/>
            <person name="Wei D."/>
            <person name="Dai S."/>
            <person name="Zhou R."/>
        </authorList>
    </citation>
    <scope>NUCLEOTIDE SEQUENCE [LARGE SCALE GENOMIC DNA]</scope>
    <source>
        <strain evidence="1">BV-YZ2020</strain>
    </source>
</reference>
<keyword evidence="2" id="KW-1185">Reference proteome</keyword>
<dbReference type="Proteomes" id="UP000828941">
    <property type="component" value="Chromosome 1"/>
</dbReference>
<accession>A0ACB9QAH9</accession>
<organism evidence="1 2">
    <name type="scientific">Bauhinia variegata</name>
    <name type="common">Purple orchid tree</name>
    <name type="synonym">Phanera variegata</name>
    <dbReference type="NCBI Taxonomy" id="167791"/>
    <lineage>
        <taxon>Eukaryota</taxon>
        <taxon>Viridiplantae</taxon>
        <taxon>Streptophyta</taxon>
        <taxon>Embryophyta</taxon>
        <taxon>Tracheophyta</taxon>
        <taxon>Spermatophyta</taxon>
        <taxon>Magnoliopsida</taxon>
        <taxon>eudicotyledons</taxon>
        <taxon>Gunneridae</taxon>
        <taxon>Pentapetalae</taxon>
        <taxon>rosids</taxon>
        <taxon>fabids</taxon>
        <taxon>Fabales</taxon>
        <taxon>Fabaceae</taxon>
        <taxon>Cercidoideae</taxon>
        <taxon>Cercideae</taxon>
        <taxon>Bauhiniinae</taxon>
        <taxon>Bauhinia</taxon>
    </lineage>
</organism>
<protein>
    <submittedName>
        <fullName evidence="1">Uncharacterized protein</fullName>
    </submittedName>
</protein>
<proteinExistence type="predicted"/>
<name>A0ACB9QAH9_BAUVA</name>
<dbReference type="EMBL" id="CM039426">
    <property type="protein sequence ID" value="KAI4357630.1"/>
    <property type="molecule type" value="Genomic_DNA"/>
</dbReference>
<sequence>MAQILKLEADLQLKTPADKLYNLLKTQNQHVPKVSSDKVQSVQVLEGDWETEGSVRLWKGTIDGKVEVFKERAEVDEANKTITSVAIGGTILDLYSSYKLTIKVASKSEGALLKISIEYEKLNEDAPPPNKYLRYVSNIVKDIDSHHAN</sequence>
<gene>
    <name evidence="1" type="ORF">L6164_001567</name>
</gene>